<keyword evidence="9" id="KW-0142">cGMP-binding</keyword>
<dbReference type="FunFam" id="3.30.200.20:FF:000042">
    <property type="entry name" value="Aurora kinase A"/>
    <property type="match status" value="1"/>
</dbReference>
<dbReference type="GO" id="GO:0004691">
    <property type="term" value="F:cAMP-dependent protein kinase activity"/>
    <property type="evidence" value="ECO:0007669"/>
    <property type="project" value="TreeGrafter"/>
</dbReference>
<dbReference type="Pfam" id="PF00027">
    <property type="entry name" value="cNMP_binding"/>
    <property type="match status" value="3"/>
</dbReference>
<dbReference type="PROSITE" id="PS00108">
    <property type="entry name" value="PROTEIN_KINASE_ST"/>
    <property type="match status" value="1"/>
</dbReference>
<dbReference type="CDD" id="cd05580">
    <property type="entry name" value="STKc_PKA_like"/>
    <property type="match status" value="1"/>
</dbReference>
<dbReference type="AlphaFoldDB" id="A0A485KQ25"/>
<comment type="similarity">
    <text evidence="1">Belongs to the protein kinase superfamily. AGC Ser/Thr protein kinase family. cGMP subfamily.</text>
</comment>
<dbReference type="PROSITE" id="PS00888">
    <property type="entry name" value="CNMP_BINDING_1"/>
    <property type="match status" value="3"/>
</dbReference>
<evidence type="ECO:0000256" key="12">
    <source>
        <dbReference type="PIRSR" id="PIRSR000559-1"/>
    </source>
</evidence>
<dbReference type="PROSITE" id="PS00889">
    <property type="entry name" value="CNMP_BINDING_2"/>
    <property type="match status" value="2"/>
</dbReference>
<dbReference type="InterPro" id="IPR018490">
    <property type="entry name" value="cNMP-bd_dom_sf"/>
</dbReference>
<dbReference type="FunFam" id="1.10.510.10:FF:000005">
    <property type="entry name" value="cAMP-dependent protein kinase catalytic subunit alpha"/>
    <property type="match status" value="1"/>
</dbReference>
<feature type="binding site" evidence="13">
    <location>
        <begin position="464"/>
        <end position="472"/>
    </location>
    <ligand>
        <name>ATP</name>
        <dbReference type="ChEBI" id="CHEBI:30616"/>
    </ligand>
</feature>
<feature type="domain" description="Cyclic nucleotide-binding" evidence="16">
    <location>
        <begin position="74"/>
        <end position="198"/>
    </location>
</feature>
<dbReference type="Gene3D" id="2.60.120.10">
    <property type="entry name" value="Jelly Rolls"/>
    <property type="match status" value="3"/>
</dbReference>
<dbReference type="InterPro" id="IPR008271">
    <property type="entry name" value="Ser/Thr_kinase_AS"/>
</dbReference>
<evidence type="ECO:0000256" key="11">
    <source>
        <dbReference type="ARBA" id="ARBA00047462"/>
    </source>
</evidence>
<evidence type="ECO:0000256" key="4">
    <source>
        <dbReference type="ARBA" id="ARBA00022535"/>
    </source>
</evidence>
<evidence type="ECO:0000256" key="1">
    <source>
        <dbReference type="ARBA" id="ARBA00006352"/>
    </source>
</evidence>
<keyword evidence="6 13" id="KW-0547">Nucleotide-binding</keyword>
<accession>A0A485KQ25</accession>
<dbReference type="PROSITE" id="PS50042">
    <property type="entry name" value="CNMP_BINDING_3"/>
    <property type="match status" value="3"/>
</dbReference>
<evidence type="ECO:0000256" key="6">
    <source>
        <dbReference type="ARBA" id="ARBA00022741"/>
    </source>
</evidence>
<dbReference type="EC" id="2.7.11.12" evidence="2"/>
<dbReference type="Proteomes" id="UP000332933">
    <property type="component" value="Unassembled WGS sequence"/>
</dbReference>
<evidence type="ECO:0000256" key="3">
    <source>
        <dbReference type="ARBA" id="ARBA00022527"/>
    </source>
</evidence>
<dbReference type="Gene3D" id="1.10.510.10">
    <property type="entry name" value="Transferase(Phosphotransferase) domain 1"/>
    <property type="match status" value="1"/>
</dbReference>
<organism evidence="19 20">
    <name type="scientific">Aphanomyces stellatus</name>
    <dbReference type="NCBI Taxonomy" id="120398"/>
    <lineage>
        <taxon>Eukaryota</taxon>
        <taxon>Sar</taxon>
        <taxon>Stramenopiles</taxon>
        <taxon>Oomycota</taxon>
        <taxon>Saprolegniomycetes</taxon>
        <taxon>Saprolegniales</taxon>
        <taxon>Verrucalvaceae</taxon>
        <taxon>Aphanomyces</taxon>
    </lineage>
</organism>
<evidence type="ECO:0000259" key="15">
    <source>
        <dbReference type="PROSITE" id="PS50011"/>
    </source>
</evidence>
<dbReference type="Gene3D" id="3.30.200.20">
    <property type="entry name" value="Phosphorylase Kinase, domain 1"/>
    <property type="match status" value="1"/>
</dbReference>
<keyword evidence="5" id="KW-0808">Transferase</keyword>
<dbReference type="InterPro" id="IPR017441">
    <property type="entry name" value="Protein_kinase_ATP_BS"/>
</dbReference>
<dbReference type="EMBL" id="VJMH01005183">
    <property type="protein sequence ID" value="KAF0699346.1"/>
    <property type="molecule type" value="Genomic_DNA"/>
</dbReference>
<evidence type="ECO:0000259" key="16">
    <source>
        <dbReference type="PROSITE" id="PS50042"/>
    </source>
</evidence>
<dbReference type="InterPro" id="IPR011009">
    <property type="entry name" value="Kinase-like_dom_sf"/>
</dbReference>
<evidence type="ECO:0000313" key="18">
    <source>
        <dbReference type="EMBL" id="KAF0699346.1"/>
    </source>
</evidence>
<dbReference type="Pfam" id="PF00069">
    <property type="entry name" value="Pkinase"/>
    <property type="match status" value="1"/>
</dbReference>
<keyword evidence="8 13" id="KW-0067">ATP-binding</keyword>
<evidence type="ECO:0000256" key="5">
    <source>
        <dbReference type="ARBA" id="ARBA00022679"/>
    </source>
</evidence>
<dbReference type="PANTHER" id="PTHR24353:SF143">
    <property type="entry name" value="PROTEIN KINASE DOMAIN-CONTAINING PROTEIN"/>
    <property type="match status" value="1"/>
</dbReference>
<dbReference type="InterPro" id="IPR018488">
    <property type="entry name" value="cNMP-bd_CS"/>
</dbReference>
<dbReference type="GO" id="GO:0004692">
    <property type="term" value="F:cGMP-dependent protein kinase activity"/>
    <property type="evidence" value="ECO:0007669"/>
    <property type="project" value="UniProtKB-EC"/>
</dbReference>
<dbReference type="SMART" id="SM00100">
    <property type="entry name" value="cNMP"/>
    <property type="match status" value="3"/>
</dbReference>
<dbReference type="GO" id="GO:0005524">
    <property type="term" value="F:ATP binding"/>
    <property type="evidence" value="ECO:0007669"/>
    <property type="project" value="UniProtKB-UniRule"/>
</dbReference>
<keyword evidence="20" id="KW-1185">Reference proteome</keyword>
<proteinExistence type="inferred from homology"/>
<dbReference type="PANTHER" id="PTHR24353">
    <property type="entry name" value="CYCLIC NUCLEOTIDE-DEPENDENT PROTEIN KINASE"/>
    <property type="match status" value="1"/>
</dbReference>
<reference evidence="18" key="2">
    <citation type="submission" date="2019-06" db="EMBL/GenBank/DDBJ databases">
        <title>Genomics analysis of Aphanomyces spp. identifies a new class of oomycete effector associated with host adaptation.</title>
        <authorList>
            <person name="Gaulin E."/>
        </authorList>
    </citation>
    <scope>NUCLEOTIDE SEQUENCE</scope>
    <source>
        <strain evidence="18">CBS 578.67</strain>
    </source>
</reference>
<dbReference type="InterPro" id="IPR000719">
    <property type="entry name" value="Prot_kinase_dom"/>
</dbReference>
<name>A0A485KQ25_9STRA</name>
<evidence type="ECO:0000313" key="20">
    <source>
        <dbReference type="Proteomes" id="UP000332933"/>
    </source>
</evidence>
<dbReference type="EMBL" id="CAADRA010005204">
    <property type="protein sequence ID" value="VFT86938.1"/>
    <property type="molecule type" value="Genomic_DNA"/>
</dbReference>
<comment type="catalytic activity">
    <reaction evidence="10">
        <text>L-threonyl-[protein] + ATP = O-phospho-L-threonyl-[protein] + ADP + H(+)</text>
        <dbReference type="Rhea" id="RHEA:46608"/>
        <dbReference type="Rhea" id="RHEA-COMP:11060"/>
        <dbReference type="Rhea" id="RHEA-COMP:11605"/>
        <dbReference type="ChEBI" id="CHEBI:15378"/>
        <dbReference type="ChEBI" id="CHEBI:30013"/>
        <dbReference type="ChEBI" id="CHEBI:30616"/>
        <dbReference type="ChEBI" id="CHEBI:61977"/>
        <dbReference type="ChEBI" id="CHEBI:456216"/>
        <dbReference type="EC" id="2.7.11.12"/>
    </reaction>
</comment>
<dbReference type="InterPro" id="IPR014710">
    <property type="entry name" value="RmlC-like_jellyroll"/>
</dbReference>
<dbReference type="GO" id="GO:0009653">
    <property type="term" value="P:anatomical structure morphogenesis"/>
    <property type="evidence" value="ECO:0007669"/>
    <property type="project" value="UniProtKB-ARBA"/>
</dbReference>
<dbReference type="GO" id="GO:0030553">
    <property type="term" value="F:cGMP binding"/>
    <property type="evidence" value="ECO:0007669"/>
    <property type="project" value="UniProtKB-KW"/>
</dbReference>
<dbReference type="InterPro" id="IPR002374">
    <property type="entry name" value="cGMP_dep_kinase"/>
</dbReference>
<evidence type="ECO:0000256" key="14">
    <source>
        <dbReference type="PROSITE-ProRule" id="PRU10141"/>
    </source>
</evidence>
<feature type="domain" description="Cyclic nucleotide-binding" evidence="16">
    <location>
        <begin position="201"/>
        <end position="321"/>
    </location>
</feature>
<feature type="domain" description="AGC-kinase C-terminal" evidence="17">
    <location>
        <begin position="720"/>
        <end position="772"/>
    </location>
</feature>
<evidence type="ECO:0000256" key="10">
    <source>
        <dbReference type="ARBA" id="ARBA00047298"/>
    </source>
</evidence>
<dbReference type="PROSITE" id="PS50011">
    <property type="entry name" value="PROTEIN_KINASE_DOM"/>
    <property type="match status" value="1"/>
</dbReference>
<dbReference type="CDD" id="cd00038">
    <property type="entry name" value="CAP_ED"/>
    <property type="match status" value="3"/>
</dbReference>
<dbReference type="InterPro" id="IPR000961">
    <property type="entry name" value="AGC-kinase_C"/>
</dbReference>
<dbReference type="SUPFAM" id="SSF56112">
    <property type="entry name" value="Protein kinase-like (PK-like)"/>
    <property type="match status" value="1"/>
</dbReference>
<evidence type="ECO:0000256" key="8">
    <source>
        <dbReference type="ARBA" id="ARBA00022840"/>
    </source>
</evidence>
<dbReference type="SMART" id="SM00220">
    <property type="entry name" value="S_TKc"/>
    <property type="match status" value="1"/>
</dbReference>
<dbReference type="PROSITE" id="PS00107">
    <property type="entry name" value="PROTEIN_KINASE_ATP"/>
    <property type="match status" value="1"/>
</dbReference>
<keyword evidence="3" id="KW-0723">Serine/threonine-protein kinase</keyword>
<evidence type="ECO:0000259" key="17">
    <source>
        <dbReference type="PROSITE" id="PS51285"/>
    </source>
</evidence>
<dbReference type="PROSITE" id="PS51285">
    <property type="entry name" value="AGC_KINASE_CTER"/>
    <property type="match status" value="1"/>
</dbReference>
<dbReference type="SUPFAM" id="SSF51206">
    <property type="entry name" value="cAMP-binding domain-like"/>
    <property type="match status" value="3"/>
</dbReference>
<feature type="binding site" evidence="13 14">
    <location>
        <position position="487"/>
    </location>
    <ligand>
        <name>ATP</name>
        <dbReference type="ChEBI" id="CHEBI:30616"/>
    </ligand>
</feature>
<protein>
    <recommendedName>
        <fullName evidence="2">cGMP-dependent protein kinase</fullName>
        <ecNumber evidence="2">2.7.11.12</ecNumber>
    </recommendedName>
</protein>
<evidence type="ECO:0000256" key="13">
    <source>
        <dbReference type="PIRSR" id="PIRSR000559-2"/>
    </source>
</evidence>
<dbReference type="OrthoDB" id="63267at2759"/>
<dbReference type="PRINTS" id="PR00103">
    <property type="entry name" value="CAMPKINASE"/>
</dbReference>
<feature type="domain" description="Cyclic nucleotide-binding" evidence="16">
    <location>
        <begin position="325"/>
        <end position="446"/>
    </location>
</feature>
<keyword evidence="4" id="KW-0140">cGMP</keyword>
<keyword evidence="7" id="KW-0418">Kinase</keyword>
<feature type="domain" description="Protein kinase" evidence="15">
    <location>
        <begin position="458"/>
        <end position="719"/>
    </location>
</feature>
<evidence type="ECO:0000313" key="19">
    <source>
        <dbReference type="EMBL" id="VFT86938.1"/>
    </source>
</evidence>
<comment type="catalytic activity">
    <reaction evidence="11">
        <text>L-seryl-[protein] + ATP = O-phospho-L-seryl-[protein] + ADP + H(+)</text>
        <dbReference type="Rhea" id="RHEA:17989"/>
        <dbReference type="Rhea" id="RHEA-COMP:9863"/>
        <dbReference type="Rhea" id="RHEA-COMP:11604"/>
        <dbReference type="ChEBI" id="CHEBI:15378"/>
        <dbReference type="ChEBI" id="CHEBI:29999"/>
        <dbReference type="ChEBI" id="CHEBI:30616"/>
        <dbReference type="ChEBI" id="CHEBI:83421"/>
        <dbReference type="ChEBI" id="CHEBI:456216"/>
        <dbReference type="EC" id="2.7.11.12"/>
    </reaction>
</comment>
<gene>
    <name evidence="19" type="primary">Aste57867_10062</name>
    <name evidence="18" type="ORF">As57867_010023</name>
    <name evidence="19" type="ORF">ASTE57867_10062</name>
</gene>
<evidence type="ECO:0000256" key="2">
    <source>
        <dbReference type="ARBA" id="ARBA00012428"/>
    </source>
</evidence>
<reference evidence="19 20" key="1">
    <citation type="submission" date="2019-03" db="EMBL/GenBank/DDBJ databases">
        <authorList>
            <person name="Gaulin E."/>
            <person name="Dumas B."/>
        </authorList>
    </citation>
    <scope>NUCLEOTIDE SEQUENCE [LARGE SCALE GENOMIC DNA]</scope>
    <source>
        <strain evidence="19">CBS 568.67</strain>
    </source>
</reference>
<dbReference type="GO" id="GO:0005952">
    <property type="term" value="C:cAMP-dependent protein kinase complex"/>
    <property type="evidence" value="ECO:0007669"/>
    <property type="project" value="TreeGrafter"/>
</dbReference>
<feature type="active site" description="Proton acceptor" evidence="12">
    <location>
        <position position="585"/>
    </location>
</feature>
<evidence type="ECO:0000256" key="9">
    <source>
        <dbReference type="ARBA" id="ARBA00022992"/>
    </source>
</evidence>
<dbReference type="InterPro" id="IPR000595">
    <property type="entry name" value="cNMP-bd_dom"/>
</dbReference>
<sequence>MGCASSSALKEQTQEFDSITADVTTASTDRKVSIAMREKRDAQRRGDVFAESIQFDDDYHPNTSPKPEDTTALIKDALSRNALMSIVNALDIDVMASFMVQMKVGQGDVVITEGDTGDFFYVVESGVFDVSIAGEVVGTVKAGGSFGELALLYNCPRAATVSTIESGVLWALDRITFRWIVARNAEDQLDECKKFLRNVPLLQELTDNQMSQLANVVQMVAFKQGERIITKGEKGNVLYIIKSGTVVCSDAGDASKAVESVRISDGEYFGERALMTHEPRAANVTAETDVVAFALDRQAFDEILGSLREVIDRNMSMRVIQSVPILKSLLPSNRATLFAALTTQTFEDTATVINEGEHGSTFYIIKSGHAIVSKTTGPSNNSVEIAKLSVGDYFGEMALLNDEPRKANVVASGTLECFVLERAKFNELLGPLQDILNREAEDRKAELNARDEVQFDDLQVLRTLGTGTFGRVKLVKHKGSGKAYAMKVMQKSQVVAYKQQINILNEKNLLIMCNHPFILKLYQTFKDKQCLYLLMEFVQGGELFAYLHNSERPSGRLPNDHARFYASHVVLALEYLHDRNIIYRDLKPENLLIDQEGYIKVVDFGFAKVCNDRTYTLCGTPEYLAPELVLGKGHNKGVDYWAYGVLIYEMTVGCSPFVGNNPSDQIQICRNIVKEPLRFPSWIPGSCKDIVTKLLDRDVSKRMGVNHGGTHAIRTHPWFHGLEWDKITKKREPAPWLPALSNPFDASKFAAIEEWDDVTPYQDDGTAWDATF</sequence>
<dbReference type="PIRSF" id="PIRSF000559">
    <property type="entry name" value="cGMP-dep_kinase"/>
    <property type="match status" value="1"/>
</dbReference>
<evidence type="ECO:0000256" key="7">
    <source>
        <dbReference type="ARBA" id="ARBA00022777"/>
    </source>
</evidence>